<reference evidence="3 4" key="1">
    <citation type="journal article" date="2019" name="Int. J. Syst. Evol. Microbiol.">
        <title>The Global Catalogue of Microorganisms (GCM) 10K type strain sequencing project: providing services to taxonomists for standard genome sequencing and annotation.</title>
        <authorList>
            <consortium name="The Broad Institute Genomics Platform"/>
            <consortium name="The Broad Institute Genome Sequencing Center for Infectious Disease"/>
            <person name="Wu L."/>
            <person name="Ma J."/>
        </authorList>
    </citation>
    <scope>NUCLEOTIDE SEQUENCE [LARGE SCALE GENOMIC DNA]</scope>
    <source>
        <strain evidence="3 4">GX26</strain>
    </source>
</reference>
<sequence>MTALDDATFLAGAPERWRVLAALRDAPAAPAALADTVDASRRTVQRHLAAFDDRGWVEKHDGAYHLTTTGTVVARTHANYLSELDNIERLESVYAALPTDAADLDPAWLDDATVRTATREDPQAPVGFYVDRVRALDTDRVRMLSPVLSRLYHDAHARLATEGVHTELVLPTGTVERARNENPIEFRAVLGLGVLDLYRTPIDVDVGVTLADDRVLLCAYGDDGQLAACVDSTDDRVRAWATDRYERHRDRGERVRP</sequence>
<feature type="domain" description="Methanogenesis regulatory protein FilR1 middle" evidence="1">
    <location>
        <begin position="122"/>
        <end position="251"/>
    </location>
</feature>
<dbReference type="RefSeq" id="WP_336351563.1">
    <property type="nucleotide sequence ID" value="NZ_JAZAQL010000003.1"/>
</dbReference>
<keyword evidence="4" id="KW-1185">Reference proteome</keyword>
<dbReference type="SUPFAM" id="SSF46785">
    <property type="entry name" value="Winged helix' DNA-binding domain"/>
    <property type="match status" value="1"/>
</dbReference>
<dbReference type="Gene3D" id="1.10.10.10">
    <property type="entry name" value="Winged helix-like DNA-binding domain superfamily/Winged helix DNA-binding domain"/>
    <property type="match status" value="1"/>
</dbReference>
<accession>A0ABD5VGI1</accession>
<dbReference type="EMBL" id="JBHSXN010000003">
    <property type="protein sequence ID" value="MFC6954625.1"/>
    <property type="molecule type" value="Genomic_DNA"/>
</dbReference>
<evidence type="ECO:0000259" key="1">
    <source>
        <dbReference type="Pfam" id="PF08350"/>
    </source>
</evidence>
<evidence type="ECO:0000313" key="3">
    <source>
        <dbReference type="EMBL" id="MFC6954625.1"/>
    </source>
</evidence>
<organism evidence="3 4">
    <name type="scientific">Halorubellus litoreus</name>
    <dbReference type="NCBI Taxonomy" id="755308"/>
    <lineage>
        <taxon>Archaea</taxon>
        <taxon>Methanobacteriati</taxon>
        <taxon>Methanobacteriota</taxon>
        <taxon>Stenosarchaea group</taxon>
        <taxon>Halobacteria</taxon>
        <taxon>Halobacteriales</taxon>
        <taxon>Halorubellaceae</taxon>
        <taxon>Halorubellus</taxon>
    </lineage>
</organism>
<name>A0ABD5VGI1_9EURY</name>
<evidence type="ECO:0000313" key="4">
    <source>
        <dbReference type="Proteomes" id="UP001596395"/>
    </source>
</evidence>
<evidence type="ECO:0000259" key="2">
    <source>
        <dbReference type="Pfam" id="PF25213"/>
    </source>
</evidence>
<dbReference type="InterPro" id="IPR057527">
    <property type="entry name" value="HVO_A0261-like_N"/>
</dbReference>
<dbReference type="Pfam" id="PF25213">
    <property type="entry name" value="HVO_A0261_N"/>
    <property type="match status" value="1"/>
</dbReference>
<dbReference type="InterPro" id="IPR036390">
    <property type="entry name" value="WH_DNA-bd_sf"/>
</dbReference>
<feature type="domain" description="HVO-A0261-like N-terminal" evidence="2">
    <location>
        <begin position="5"/>
        <end position="87"/>
    </location>
</feature>
<comment type="caution">
    <text evidence="3">The sequence shown here is derived from an EMBL/GenBank/DDBJ whole genome shotgun (WGS) entry which is preliminary data.</text>
</comment>
<dbReference type="Proteomes" id="UP001596395">
    <property type="component" value="Unassembled WGS sequence"/>
</dbReference>
<protein>
    <submittedName>
        <fullName evidence="3">Helix-turn-helix transcriptional regulator</fullName>
    </submittedName>
</protein>
<dbReference type="AlphaFoldDB" id="A0ABD5VGI1"/>
<gene>
    <name evidence="3" type="ORF">ACFQGB_17305</name>
</gene>
<dbReference type="InterPro" id="IPR036388">
    <property type="entry name" value="WH-like_DNA-bd_sf"/>
</dbReference>
<dbReference type="Pfam" id="PF08350">
    <property type="entry name" value="FilR1_middle"/>
    <property type="match status" value="1"/>
</dbReference>
<dbReference type="InterPro" id="IPR013561">
    <property type="entry name" value="FilR1_middle_dom"/>
</dbReference>
<proteinExistence type="predicted"/>